<evidence type="ECO:0000256" key="1">
    <source>
        <dbReference type="SAM" id="MobiDB-lite"/>
    </source>
</evidence>
<proteinExistence type="predicted"/>
<evidence type="ECO:0000313" key="3">
    <source>
        <dbReference type="Proteomes" id="UP000060787"/>
    </source>
</evidence>
<dbReference type="Proteomes" id="UP000060787">
    <property type="component" value="Chromosome"/>
</dbReference>
<accession>A0A0S2F7Y1</accession>
<gene>
    <name evidence="2" type="ORF">LA76x_1471</name>
</gene>
<feature type="compositionally biased region" description="Low complexity" evidence="1">
    <location>
        <begin position="24"/>
        <end position="35"/>
    </location>
</feature>
<dbReference type="STRING" id="84531.LA76x_1471"/>
<dbReference type="AlphaFoldDB" id="A0A0S2F7Y1"/>
<feature type="compositionally biased region" description="Basic and acidic residues" evidence="1">
    <location>
        <begin position="40"/>
        <end position="55"/>
    </location>
</feature>
<sequence length="55" mass="5880">MALSDTRLRTYSVTGTADGTARFSGAASAAASRHAVPPRTDPHLSKERNDVVPRR</sequence>
<protein>
    <submittedName>
        <fullName evidence="2">Uncharacterized protein</fullName>
    </submittedName>
</protein>
<dbReference type="PATRIC" id="fig|84531.8.peg.1500"/>
<keyword evidence="3" id="KW-1185">Reference proteome</keyword>
<feature type="region of interest" description="Disordered" evidence="1">
    <location>
        <begin position="24"/>
        <end position="55"/>
    </location>
</feature>
<name>A0A0S2F7Y1_LYSAN</name>
<evidence type="ECO:0000313" key="2">
    <source>
        <dbReference type="EMBL" id="ALN79627.1"/>
    </source>
</evidence>
<dbReference type="EMBL" id="CP011129">
    <property type="protein sequence ID" value="ALN79627.1"/>
    <property type="molecule type" value="Genomic_DNA"/>
</dbReference>
<dbReference type="KEGG" id="lab:LA76x_1471"/>
<organism evidence="2 3">
    <name type="scientific">Lysobacter antibioticus</name>
    <dbReference type="NCBI Taxonomy" id="84531"/>
    <lineage>
        <taxon>Bacteria</taxon>
        <taxon>Pseudomonadati</taxon>
        <taxon>Pseudomonadota</taxon>
        <taxon>Gammaproteobacteria</taxon>
        <taxon>Lysobacterales</taxon>
        <taxon>Lysobacteraceae</taxon>
        <taxon>Lysobacter</taxon>
    </lineage>
</organism>
<reference evidence="2 3" key="1">
    <citation type="journal article" date="2015" name="BMC Genomics">
        <title>Comparative genomics and metabolic profiling of the genus Lysobacter.</title>
        <authorList>
            <person name="de Bruijn I."/>
            <person name="Cheng X."/>
            <person name="de Jager V."/>
            <person name="Exposito R.G."/>
            <person name="Watrous J."/>
            <person name="Patel N."/>
            <person name="Postma J."/>
            <person name="Dorrestein P.C."/>
            <person name="Kobayashi D."/>
            <person name="Raaijmakers J.M."/>
        </authorList>
    </citation>
    <scope>NUCLEOTIDE SEQUENCE [LARGE SCALE GENOMIC DNA]</scope>
    <source>
        <strain evidence="2 3">76</strain>
    </source>
</reference>